<evidence type="ECO:0000259" key="4">
    <source>
        <dbReference type="Pfam" id="PF17177"/>
    </source>
</evidence>
<name>A0A0L0FSU2_9EUKA</name>
<dbReference type="Pfam" id="PF13041">
    <property type="entry name" value="PPR_2"/>
    <property type="match status" value="1"/>
</dbReference>
<feature type="region of interest" description="Disordered" evidence="3">
    <location>
        <begin position="1"/>
        <end position="41"/>
    </location>
</feature>
<protein>
    <recommendedName>
        <fullName evidence="4">PROP1-like PPR domain-containing protein</fullName>
    </recommendedName>
</protein>
<evidence type="ECO:0000313" key="5">
    <source>
        <dbReference type="EMBL" id="KNC79033.1"/>
    </source>
</evidence>
<feature type="compositionally biased region" description="Polar residues" evidence="3">
    <location>
        <begin position="12"/>
        <end position="33"/>
    </location>
</feature>
<dbReference type="STRING" id="667725.A0A0L0FSU2"/>
<sequence length="952" mass="107132">MQTAHPHEFSPEYQQPIQTSSNVSDSVSLARNSDNNRAKESLYPAVNPGIKKHVQKKQNPFSQRAIKHAQKLPQMVRRAARKGDYSDVVHRIDMLLSSSELTSKEASYAINTFKTIHQPDKCIEVLEYLKRSQLVTTAVHYNPAIVCLEKTGDFEGAYKLYKEMADVGVSRNLITYNTMMAAFAQQRRWDDVRAVQASMELDRIPGDHFTLNILAGTAAEIVREVSASRSQHATSTQTNDHKLVSRAEKLAVQSQDENVTSHMEIPLPELVSGKIATSSHVYGTMLAEYDRAGEWAKVIEVVTEMRSKSIRFNGIACQSAISAYAQSGMRKDALSMVKKMHIYGYSCSAAVYNRVLQTCDTDGAWRQGLTVLQEMHKRGVSPDLLSYTHAINACDKKGMGEPAIALLQEMSARGVRPDQSIYYSVISACSKGEDWMTIANLMQQMSELGFIYNAATYANAIRVFSTAGRSVEAYDMLLQAVAQGVKGKQSMYIDVLSVCDRDGKWKESLDVLRKMQSKSVPCDDEAYGMTISACAQNGKLEEAMALLRQMQEAIRPMELGAEKATYVYTSIILACRKKRDYQQMFDITAEMADLKIPFTVLTYDHLISAYAEGGYWKEAKQLLSVMSTLGKPSSTTLYESLITEYDGDDSVCNEIDELYDDMVMNTPGMNNIWTQLKDNGALDMHGHTIGMARPAVRRLLRLLRDQRSGIRYSMGFLDIDFKCIDLGEDGPTSQELKTRVQEQLAQLEPEVSTSTVVTDEGHLELYVDSLSHWLDANHILAEDSTLLPDAREMFEDLEAEGLNRSLECYETLFISRKNTREYADKLYDNMVANLPEMAGRWRSLLQTGRIDLRDHSRALAQPAVRRLLRVFQEVRKGVRDTDEIKDSGFRHIALGRHDLKSQRIVERLQKDLAGLTPSIETHSTTTDDGVLLMHFDNLLQWLEANEITEPII</sequence>
<feature type="repeat" description="PPR" evidence="2">
    <location>
        <begin position="523"/>
        <end position="553"/>
    </location>
</feature>
<organism evidence="5 6">
    <name type="scientific">Sphaeroforma arctica JP610</name>
    <dbReference type="NCBI Taxonomy" id="667725"/>
    <lineage>
        <taxon>Eukaryota</taxon>
        <taxon>Ichthyosporea</taxon>
        <taxon>Ichthyophonida</taxon>
        <taxon>Sphaeroforma</taxon>
    </lineage>
</organism>
<keyword evidence="6" id="KW-1185">Reference proteome</keyword>
<accession>A0A0L0FSU2</accession>
<proteinExistence type="predicted"/>
<dbReference type="Gene3D" id="1.25.40.10">
    <property type="entry name" value="Tetratricopeptide repeat domain"/>
    <property type="match status" value="4"/>
</dbReference>
<feature type="repeat" description="PPR" evidence="2">
    <location>
        <begin position="383"/>
        <end position="417"/>
    </location>
</feature>
<feature type="repeat" description="PPR" evidence="2">
    <location>
        <begin position="172"/>
        <end position="206"/>
    </location>
</feature>
<feature type="repeat" description="PPR" evidence="2">
    <location>
        <begin position="348"/>
        <end position="382"/>
    </location>
</feature>
<dbReference type="InterPro" id="IPR011990">
    <property type="entry name" value="TPR-like_helical_dom_sf"/>
</dbReference>
<dbReference type="PANTHER" id="PTHR47447">
    <property type="entry name" value="OS03G0856100 PROTEIN"/>
    <property type="match status" value="1"/>
</dbReference>
<dbReference type="Proteomes" id="UP000054560">
    <property type="component" value="Unassembled WGS sequence"/>
</dbReference>
<dbReference type="PANTHER" id="PTHR47447:SF17">
    <property type="entry name" value="OS12G0638900 PROTEIN"/>
    <property type="match status" value="1"/>
</dbReference>
<feature type="domain" description="PROP1-like PPR" evidence="4">
    <location>
        <begin position="387"/>
        <end position="557"/>
    </location>
</feature>
<dbReference type="InterPro" id="IPR002885">
    <property type="entry name" value="PPR_rpt"/>
</dbReference>
<feature type="repeat" description="PPR" evidence="2">
    <location>
        <begin position="137"/>
        <end position="171"/>
    </location>
</feature>
<dbReference type="PROSITE" id="PS51375">
    <property type="entry name" value="PPR"/>
    <property type="match status" value="7"/>
</dbReference>
<dbReference type="NCBIfam" id="TIGR00756">
    <property type="entry name" value="PPR"/>
    <property type="match status" value="2"/>
</dbReference>
<evidence type="ECO:0000256" key="2">
    <source>
        <dbReference type="PROSITE-ProRule" id="PRU00708"/>
    </source>
</evidence>
<evidence type="ECO:0000256" key="1">
    <source>
        <dbReference type="ARBA" id="ARBA00022737"/>
    </source>
</evidence>
<dbReference type="AlphaFoldDB" id="A0A0L0FSU2"/>
<dbReference type="RefSeq" id="XP_014152935.1">
    <property type="nucleotide sequence ID" value="XM_014297460.1"/>
</dbReference>
<dbReference type="OrthoDB" id="185373at2759"/>
<dbReference type="Pfam" id="PF13812">
    <property type="entry name" value="PPR_3"/>
    <property type="match status" value="2"/>
</dbReference>
<evidence type="ECO:0000256" key="3">
    <source>
        <dbReference type="SAM" id="MobiDB-lite"/>
    </source>
</evidence>
<dbReference type="EMBL" id="KQ242378">
    <property type="protein sequence ID" value="KNC79033.1"/>
    <property type="molecule type" value="Genomic_DNA"/>
</dbReference>
<feature type="repeat" description="PPR" evidence="2">
    <location>
        <begin position="278"/>
        <end position="312"/>
    </location>
</feature>
<reference evidence="5 6" key="1">
    <citation type="submission" date="2011-02" db="EMBL/GenBank/DDBJ databases">
        <title>The Genome Sequence of Sphaeroforma arctica JP610.</title>
        <authorList>
            <consortium name="The Broad Institute Genome Sequencing Platform"/>
            <person name="Russ C."/>
            <person name="Cuomo C."/>
            <person name="Young S.K."/>
            <person name="Zeng Q."/>
            <person name="Gargeya S."/>
            <person name="Alvarado L."/>
            <person name="Berlin A."/>
            <person name="Chapman S.B."/>
            <person name="Chen Z."/>
            <person name="Freedman E."/>
            <person name="Gellesch M."/>
            <person name="Goldberg J."/>
            <person name="Griggs A."/>
            <person name="Gujja S."/>
            <person name="Heilman E."/>
            <person name="Heiman D."/>
            <person name="Howarth C."/>
            <person name="Mehta T."/>
            <person name="Neiman D."/>
            <person name="Pearson M."/>
            <person name="Roberts A."/>
            <person name="Saif S."/>
            <person name="Shea T."/>
            <person name="Shenoy N."/>
            <person name="Sisk P."/>
            <person name="Stolte C."/>
            <person name="Sykes S."/>
            <person name="White J."/>
            <person name="Yandava C."/>
            <person name="Burger G."/>
            <person name="Gray M.W."/>
            <person name="Holland P.W.H."/>
            <person name="King N."/>
            <person name="Lang F.B.F."/>
            <person name="Roger A.J."/>
            <person name="Ruiz-Trillo I."/>
            <person name="Haas B."/>
            <person name="Nusbaum C."/>
            <person name="Birren B."/>
        </authorList>
    </citation>
    <scope>NUCLEOTIDE SEQUENCE [LARGE SCALE GENOMIC DNA]</scope>
    <source>
        <strain evidence="5 6">JP610</strain>
    </source>
</reference>
<dbReference type="Pfam" id="PF17177">
    <property type="entry name" value="PPR_long"/>
    <property type="match status" value="1"/>
</dbReference>
<dbReference type="InterPro" id="IPR033443">
    <property type="entry name" value="PROP1-like_PPR_dom"/>
</dbReference>
<dbReference type="GeneID" id="25909063"/>
<dbReference type="eggNOG" id="KOG4197">
    <property type="taxonomic scope" value="Eukaryota"/>
</dbReference>
<evidence type="ECO:0000313" key="6">
    <source>
        <dbReference type="Proteomes" id="UP000054560"/>
    </source>
</evidence>
<feature type="repeat" description="PPR" evidence="2">
    <location>
        <begin position="599"/>
        <end position="633"/>
    </location>
</feature>
<gene>
    <name evidence="5" type="ORF">SARC_08559</name>
</gene>
<feature type="compositionally biased region" description="Basic and acidic residues" evidence="3">
    <location>
        <begin position="1"/>
        <end position="10"/>
    </location>
</feature>
<keyword evidence="1" id="KW-0677">Repeat</keyword>